<dbReference type="FunFam" id="1.10.238.10:FF:000178">
    <property type="entry name" value="Calmodulin-2 A"/>
    <property type="match status" value="1"/>
</dbReference>
<evidence type="ECO:0000256" key="2">
    <source>
        <dbReference type="ARBA" id="ARBA00022837"/>
    </source>
</evidence>
<protein>
    <recommendedName>
        <fullName evidence="3">EF-hand domain-containing protein</fullName>
    </recommendedName>
</protein>
<evidence type="ECO:0000259" key="3">
    <source>
        <dbReference type="PROSITE" id="PS50222"/>
    </source>
</evidence>
<evidence type="ECO:0000256" key="1">
    <source>
        <dbReference type="ARBA" id="ARBA00022737"/>
    </source>
</evidence>
<reference evidence="4 5" key="1">
    <citation type="journal article" date="2018" name="BMC Genomics">
        <title>The genome of Naegleria lovaniensis, the basis for a comparative approach to unravel pathogenicity factors of the human pathogenic amoeba N. fowleri.</title>
        <authorList>
            <person name="Liechti N."/>
            <person name="Schurch N."/>
            <person name="Bruggmann R."/>
            <person name="Wittwer M."/>
        </authorList>
    </citation>
    <scope>NUCLEOTIDE SEQUENCE [LARGE SCALE GENOMIC DNA]</scope>
    <source>
        <strain evidence="4 5">ATCC 30569</strain>
    </source>
</reference>
<feature type="domain" description="EF-hand" evidence="3">
    <location>
        <begin position="8"/>
        <end position="43"/>
    </location>
</feature>
<accession>A0AA88GUB2</accession>
<dbReference type="InterPro" id="IPR002048">
    <property type="entry name" value="EF_hand_dom"/>
</dbReference>
<name>A0AA88GUB2_NAELO</name>
<comment type="caution">
    <text evidence="4">The sequence shown here is derived from an EMBL/GenBank/DDBJ whole genome shotgun (WGS) entry which is preliminary data.</text>
</comment>
<dbReference type="InterPro" id="IPR018247">
    <property type="entry name" value="EF_Hand_1_Ca_BS"/>
</dbReference>
<dbReference type="SUPFAM" id="SSF47473">
    <property type="entry name" value="EF-hand"/>
    <property type="match status" value="1"/>
</dbReference>
<dbReference type="Proteomes" id="UP000816034">
    <property type="component" value="Unassembled WGS sequence"/>
</dbReference>
<dbReference type="EMBL" id="PYSW02000008">
    <property type="protein sequence ID" value="KAG2389017.1"/>
    <property type="molecule type" value="Genomic_DNA"/>
</dbReference>
<dbReference type="GO" id="GO:0043226">
    <property type="term" value="C:organelle"/>
    <property type="evidence" value="ECO:0007669"/>
    <property type="project" value="UniProtKB-ARBA"/>
</dbReference>
<dbReference type="PANTHER" id="PTHR23050">
    <property type="entry name" value="CALCIUM BINDING PROTEIN"/>
    <property type="match status" value="1"/>
</dbReference>
<dbReference type="InterPro" id="IPR011992">
    <property type="entry name" value="EF-hand-dom_pair"/>
</dbReference>
<dbReference type="Gene3D" id="1.10.238.10">
    <property type="entry name" value="EF-hand"/>
    <property type="match status" value="1"/>
</dbReference>
<organism evidence="4 5">
    <name type="scientific">Naegleria lovaniensis</name>
    <name type="common">Amoeba</name>
    <dbReference type="NCBI Taxonomy" id="51637"/>
    <lineage>
        <taxon>Eukaryota</taxon>
        <taxon>Discoba</taxon>
        <taxon>Heterolobosea</taxon>
        <taxon>Tetramitia</taxon>
        <taxon>Eutetramitia</taxon>
        <taxon>Vahlkampfiidae</taxon>
        <taxon>Naegleria</taxon>
    </lineage>
</organism>
<proteinExistence type="predicted"/>
<sequence>MSKKLSEQDINIYRNMFEKIDSDKSGTIDRLELFTMMKELTDGRITENDVDQMMKDADMDGDGRIDFEEFVKQMEKF</sequence>
<dbReference type="Pfam" id="PF13499">
    <property type="entry name" value="EF-hand_7"/>
    <property type="match status" value="1"/>
</dbReference>
<dbReference type="GeneID" id="68106870"/>
<dbReference type="CDD" id="cd00051">
    <property type="entry name" value="EFh"/>
    <property type="match status" value="1"/>
</dbReference>
<dbReference type="PROSITE" id="PS00018">
    <property type="entry name" value="EF_HAND_1"/>
    <property type="match status" value="2"/>
</dbReference>
<dbReference type="AlphaFoldDB" id="A0AA88GUB2"/>
<dbReference type="InterPro" id="IPR050145">
    <property type="entry name" value="Centrin_CML-like"/>
</dbReference>
<evidence type="ECO:0000313" key="4">
    <source>
        <dbReference type="EMBL" id="KAG2389017.1"/>
    </source>
</evidence>
<dbReference type="PRINTS" id="PR01697">
    <property type="entry name" value="PARVALBUMIN"/>
</dbReference>
<keyword evidence="2" id="KW-0106">Calcium</keyword>
<dbReference type="GO" id="GO:0005509">
    <property type="term" value="F:calcium ion binding"/>
    <property type="evidence" value="ECO:0007669"/>
    <property type="project" value="InterPro"/>
</dbReference>
<dbReference type="RefSeq" id="XP_044553009.1">
    <property type="nucleotide sequence ID" value="XM_044690402.1"/>
</dbReference>
<dbReference type="PROSITE" id="PS50222">
    <property type="entry name" value="EF_HAND_2"/>
    <property type="match status" value="2"/>
</dbReference>
<gene>
    <name evidence="4" type="ORF">C9374_014417</name>
</gene>
<keyword evidence="5" id="KW-1185">Reference proteome</keyword>
<feature type="domain" description="EF-hand" evidence="3">
    <location>
        <begin position="45"/>
        <end position="77"/>
    </location>
</feature>
<evidence type="ECO:0000313" key="5">
    <source>
        <dbReference type="Proteomes" id="UP000816034"/>
    </source>
</evidence>
<keyword evidence="1" id="KW-0677">Repeat</keyword>
<dbReference type="SMART" id="SM00054">
    <property type="entry name" value="EFh"/>
    <property type="match status" value="2"/>
</dbReference>